<accession>A0ACC2UU63</accession>
<gene>
    <name evidence="1" type="ORF">DSO57_1004183</name>
</gene>
<dbReference type="Proteomes" id="UP001165960">
    <property type="component" value="Unassembled WGS sequence"/>
</dbReference>
<comment type="caution">
    <text evidence="1">The sequence shown here is derived from an EMBL/GenBank/DDBJ whole genome shotgun (WGS) entry which is preliminary data.</text>
</comment>
<organism evidence="1 2">
    <name type="scientific">Entomophthora muscae</name>
    <dbReference type="NCBI Taxonomy" id="34485"/>
    <lineage>
        <taxon>Eukaryota</taxon>
        <taxon>Fungi</taxon>
        <taxon>Fungi incertae sedis</taxon>
        <taxon>Zoopagomycota</taxon>
        <taxon>Entomophthoromycotina</taxon>
        <taxon>Entomophthoromycetes</taxon>
        <taxon>Entomophthorales</taxon>
        <taxon>Entomophthoraceae</taxon>
        <taxon>Entomophthora</taxon>
    </lineage>
</organism>
<name>A0ACC2UU63_9FUNG</name>
<protein>
    <submittedName>
        <fullName evidence="1">Uncharacterized protein</fullName>
    </submittedName>
</protein>
<evidence type="ECO:0000313" key="2">
    <source>
        <dbReference type="Proteomes" id="UP001165960"/>
    </source>
</evidence>
<evidence type="ECO:0000313" key="1">
    <source>
        <dbReference type="EMBL" id="KAJ9090276.1"/>
    </source>
</evidence>
<dbReference type="EMBL" id="QTSX02000010">
    <property type="protein sequence ID" value="KAJ9090276.1"/>
    <property type="molecule type" value="Genomic_DNA"/>
</dbReference>
<reference evidence="1" key="1">
    <citation type="submission" date="2022-04" db="EMBL/GenBank/DDBJ databases">
        <title>Genome of the entomopathogenic fungus Entomophthora muscae.</title>
        <authorList>
            <person name="Elya C."/>
            <person name="Lovett B.R."/>
            <person name="Lee E."/>
            <person name="Macias A.M."/>
            <person name="Hajek A.E."/>
            <person name="De Bivort B.L."/>
            <person name="Kasson M.T."/>
            <person name="De Fine Licht H.H."/>
            <person name="Stajich J.E."/>
        </authorList>
    </citation>
    <scope>NUCLEOTIDE SEQUENCE</scope>
    <source>
        <strain evidence="1">Berkeley</strain>
    </source>
</reference>
<sequence length="79" mass="8459">MPETPANQSNHCNDSESNLEIEEVNPSSSHVPDVASVPDATLVDEFDSHPGGKIHQDTIQCNTVMANQTGVQRDNVGDS</sequence>
<keyword evidence="2" id="KW-1185">Reference proteome</keyword>
<proteinExistence type="predicted"/>